<dbReference type="AlphaFoldDB" id="A0A059AVU1"/>
<dbReference type="GO" id="GO:0009407">
    <property type="term" value="P:toxin catabolic process"/>
    <property type="evidence" value="ECO:0007669"/>
    <property type="project" value="UniProtKB-ARBA"/>
</dbReference>
<evidence type="ECO:0000256" key="4">
    <source>
        <dbReference type="SAM" id="Phobius"/>
    </source>
</evidence>
<dbReference type="Pfam" id="PF02798">
    <property type="entry name" value="GST_N"/>
    <property type="match status" value="1"/>
</dbReference>
<evidence type="ECO:0000256" key="2">
    <source>
        <dbReference type="ARBA" id="ARBA00025743"/>
    </source>
</evidence>
<evidence type="ECO:0000313" key="6">
    <source>
        <dbReference type="EMBL" id="KCW57879.1"/>
    </source>
</evidence>
<dbReference type="Gramene" id="KCW57879">
    <property type="protein sequence ID" value="KCW57879"/>
    <property type="gene ID" value="EUGRSUZ_H00627"/>
</dbReference>
<comment type="subcellular location">
    <subcellularLocation>
        <location evidence="3">Cytoplasm</location>
        <location evidence="3">Cytosol</location>
    </subcellularLocation>
</comment>
<proteinExistence type="inferred from homology"/>
<comment type="function">
    <text evidence="3">Is involved in the conjugation of reduced glutathione to a wide number of exogenous and endogenous hydrophobic electrophiles.</text>
</comment>
<dbReference type="InterPro" id="IPR004045">
    <property type="entry name" value="Glutathione_S-Trfase_N"/>
</dbReference>
<evidence type="ECO:0000256" key="3">
    <source>
        <dbReference type="RuleBase" id="RU369102"/>
    </source>
</evidence>
<comment type="catalytic activity">
    <reaction evidence="3">
        <text>RX + glutathione = an S-substituted glutathione + a halide anion + H(+)</text>
        <dbReference type="Rhea" id="RHEA:16437"/>
        <dbReference type="ChEBI" id="CHEBI:15378"/>
        <dbReference type="ChEBI" id="CHEBI:16042"/>
        <dbReference type="ChEBI" id="CHEBI:17792"/>
        <dbReference type="ChEBI" id="CHEBI:57925"/>
        <dbReference type="ChEBI" id="CHEBI:90779"/>
        <dbReference type="EC" id="2.5.1.18"/>
    </reaction>
</comment>
<name>A0A059AVU1_EUCGR</name>
<evidence type="ECO:0000259" key="5">
    <source>
        <dbReference type="PROSITE" id="PS50404"/>
    </source>
</evidence>
<dbReference type="GO" id="GO:0006749">
    <property type="term" value="P:glutathione metabolic process"/>
    <property type="evidence" value="ECO:0000318"/>
    <property type="project" value="GO_Central"/>
</dbReference>
<dbReference type="GO" id="GO:0005829">
    <property type="term" value="C:cytosol"/>
    <property type="evidence" value="ECO:0007669"/>
    <property type="project" value="UniProtKB-SubCell"/>
</dbReference>
<dbReference type="GO" id="GO:0004364">
    <property type="term" value="F:glutathione transferase activity"/>
    <property type="evidence" value="ECO:0000318"/>
    <property type="project" value="GO_Central"/>
</dbReference>
<keyword evidence="3" id="KW-0963">Cytoplasm</keyword>
<dbReference type="EC" id="2.5.1.18" evidence="3"/>
<dbReference type="PANTHER" id="PTHR11260">
    <property type="entry name" value="GLUTATHIONE S-TRANSFERASE, GST, SUPERFAMILY, GST DOMAIN CONTAINING"/>
    <property type="match status" value="1"/>
</dbReference>
<dbReference type="STRING" id="71139.A0A059AVU1"/>
<protein>
    <recommendedName>
        <fullName evidence="3">Glutathione S-transferase</fullName>
        <ecNumber evidence="3">2.5.1.18</ecNumber>
    </recommendedName>
</protein>
<evidence type="ECO:0000256" key="1">
    <source>
        <dbReference type="ARBA" id="ARBA00022575"/>
    </source>
</evidence>
<accession>A0A059AVU1</accession>
<dbReference type="InParanoid" id="A0A059AVU1"/>
<keyword evidence="1" id="KW-0216">Detoxification</keyword>
<keyword evidence="4" id="KW-0812">Transmembrane</keyword>
<dbReference type="PROSITE" id="PS50404">
    <property type="entry name" value="GST_NTER"/>
    <property type="match status" value="1"/>
</dbReference>
<reference evidence="6" key="1">
    <citation type="submission" date="2013-07" db="EMBL/GenBank/DDBJ databases">
        <title>The genome of Eucalyptus grandis.</title>
        <authorList>
            <person name="Schmutz J."/>
            <person name="Hayes R."/>
            <person name="Myburg A."/>
            <person name="Tuskan G."/>
            <person name="Grattapaglia D."/>
            <person name="Rokhsar D.S."/>
        </authorList>
    </citation>
    <scope>NUCLEOTIDE SEQUENCE</scope>
    <source>
        <tissue evidence="6">Leaf extractions</tissue>
    </source>
</reference>
<dbReference type="eggNOG" id="KOG0406">
    <property type="taxonomic scope" value="Eukaryota"/>
</dbReference>
<keyword evidence="4" id="KW-0472">Membrane</keyword>
<gene>
    <name evidence="6" type="ORF">EUGRSUZ_H00627</name>
</gene>
<feature type="transmembrane region" description="Helical" evidence="4">
    <location>
        <begin position="122"/>
        <end position="143"/>
    </location>
</feature>
<organism evidence="6">
    <name type="scientific">Eucalyptus grandis</name>
    <name type="common">Flooded gum</name>
    <dbReference type="NCBI Taxonomy" id="71139"/>
    <lineage>
        <taxon>Eukaryota</taxon>
        <taxon>Viridiplantae</taxon>
        <taxon>Streptophyta</taxon>
        <taxon>Embryophyta</taxon>
        <taxon>Tracheophyta</taxon>
        <taxon>Spermatophyta</taxon>
        <taxon>Magnoliopsida</taxon>
        <taxon>eudicotyledons</taxon>
        <taxon>Gunneridae</taxon>
        <taxon>Pentapetalae</taxon>
        <taxon>rosids</taxon>
        <taxon>malvids</taxon>
        <taxon>Myrtales</taxon>
        <taxon>Myrtaceae</taxon>
        <taxon>Myrtoideae</taxon>
        <taxon>Eucalypteae</taxon>
        <taxon>Eucalyptus</taxon>
    </lineage>
</organism>
<feature type="domain" description="GST N-terminal" evidence="5">
    <location>
        <begin position="2"/>
        <end position="82"/>
    </location>
</feature>
<keyword evidence="3" id="KW-0808">Transferase</keyword>
<comment type="similarity">
    <text evidence="2">Belongs to the GST superfamily. Tau family.</text>
</comment>
<dbReference type="EMBL" id="KK198760">
    <property type="protein sequence ID" value="KCW57879.1"/>
    <property type="molecule type" value="Genomic_DNA"/>
</dbReference>
<sequence length="171" mass="19478">MSKLKIIVSTTSLLCTRIEWTLKLKGFEDGMIVEDWRKQKSELLSKSNPVHKKVLVPLDDGVAIAKSKVILEYIDEKWKGGDPFPLLPQDPFQFVSGISLLEEKATLLTIFPQVIVFSPACVVLFTSCSLEFSILLILSITFLRSHARSMHTRERERERVLLRQECGGEPY</sequence>
<keyword evidence="4" id="KW-1133">Transmembrane helix</keyword>
<dbReference type="PANTHER" id="PTHR11260:SF614">
    <property type="entry name" value="GLUTATHIONE S-TRANSFERASE"/>
    <property type="match status" value="1"/>
</dbReference>
<dbReference type="InterPro" id="IPR036249">
    <property type="entry name" value="Thioredoxin-like_sf"/>
</dbReference>
<dbReference type="SUPFAM" id="SSF52833">
    <property type="entry name" value="Thioredoxin-like"/>
    <property type="match status" value="1"/>
</dbReference>
<dbReference type="GO" id="GO:0005737">
    <property type="term" value="C:cytoplasm"/>
    <property type="evidence" value="ECO:0000318"/>
    <property type="project" value="GO_Central"/>
</dbReference>
<dbReference type="Gene3D" id="3.40.30.10">
    <property type="entry name" value="Glutaredoxin"/>
    <property type="match status" value="1"/>
</dbReference>
<dbReference type="InterPro" id="IPR045073">
    <property type="entry name" value="Omega/Tau-like"/>
</dbReference>